<dbReference type="RefSeq" id="WP_054595369.1">
    <property type="nucleotide sequence ID" value="NZ_CP012830.1"/>
</dbReference>
<feature type="transmembrane region" description="Helical" evidence="1">
    <location>
        <begin position="104"/>
        <end position="121"/>
    </location>
</feature>
<keyword evidence="1" id="KW-0812">Transmembrane</keyword>
<dbReference type="OrthoDB" id="7032452at2"/>
<reference evidence="3" key="1">
    <citation type="submission" date="2015-09" db="EMBL/GenBank/DDBJ databases">
        <title>Whole genome sequence of Pseudomonas fluorescens FW300-N2E3.</title>
        <authorList>
            <person name="Ray J."/>
            <person name="Melnyk R."/>
            <person name="Deutschbauer A."/>
        </authorList>
    </citation>
    <scope>NUCLEOTIDE SEQUENCE [LARGE SCALE GENOMIC DNA]</scope>
    <source>
        <strain evidence="3">FW300-N2E3</strain>
    </source>
</reference>
<evidence type="ECO:0000313" key="2">
    <source>
        <dbReference type="EMBL" id="ALI02007.1"/>
    </source>
</evidence>
<dbReference type="AlphaFoldDB" id="A0A0N9VPI1"/>
<feature type="transmembrane region" description="Helical" evidence="1">
    <location>
        <begin position="52"/>
        <end position="71"/>
    </location>
</feature>
<feature type="transmembrane region" description="Helical" evidence="1">
    <location>
        <begin position="78"/>
        <end position="98"/>
    </location>
</feature>
<dbReference type="Proteomes" id="UP000066487">
    <property type="component" value="Chromosome"/>
</dbReference>
<proteinExistence type="predicted"/>
<protein>
    <submittedName>
        <fullName evidence="2">Uncharacterized protein</fullName>
    </submittedName>
</protein>
<feature type="transmembrane region" description="Helical" evidence="1">
    <location>
        <begin position="12"/>
        <end position="37"/>
    </location>
</feature>
<gene>
    <name evidence="2" type="ORF">AO353_13260</name>
</gene>
<keyword evidence="1" id="KW-1133">Transmembrane helix</keyword>
<keyword evidence="1" id="KW-0472">Membrane</keyword>
<evidence type="ECO:0000256" key="1">
    <source>
        <dbReference type="SAM" id="Phobius"/>
    </source>
</evidence>
<accession>A0A0N9VPI1</accession>
<dbReference type="EMBL" id="CP012830">
    <property type="protein sequence ID" value="ALI02007.1"/>
    <property type="molecule type" value="Genomic_DNA"/>
</dbReference>
<sequence length="149" mass="16968">MNDFPPLTRYLARYFPVFMGAIFASVFTLVFAVPLFFESYFQNLSMADSAKYTFLGGIALTLVIVHCNFMIARGRPNWVRPLVALLAICFLGVLPAIAYGPHPLIYAVTLLFPLLALLLLNSKRHREMRQKLLEVRRLREAVIAKHNAR</sequence>
<name>A0A0N9VPI1_PSEFL</name>
<evidence type="ECO:0000313" key="3">
    <source>
        <dbReference type="Proteomes" id="UP000066487"/>
    </source>
</evidence>
<organism evidence="2 3">
    <name type="scientific">Pseudomonas fluorescens</name>
    <dbReference type="NCBI Taxonomy" id="294"/>
    <lineage>
        <taxon>Bacteria</taxon>
        <taxon>Pseudomonadati</taxon>
        <taxon>Pseudomonadota</taxon>
        <taxon>Gammaproteobacteria</taxon>
        <taxon>Pseudomonadales</taxon>
        <taxon>Pseudomonadaceae</taxon>
        <taxon>Pseudomonas</taxon>
    </lineage>
</organism>
<reference evidence="2 3" key="2">
    <citation type="journal article" date="2018" name="Nature">
        <title>Mutant phenotypes for thousands of bacterial genes of unknown function.</title>
        <authorList>
            <person name="Price M.N."/>
            <person name="Wetmore K.M."/>
            <person name="Waters R.J."/>
            <person name="Callaghan M."/>
            <person name="Ray J."/>
            <person name="Liu H."/>
            <person name="Kuehl J.V."/>
            <person name="Melnyk R.A."/>
            <person name="Lamson J.S."/>
            <person name="Suh Y."/>
            <person name="Carlson H.K."/>
            <person name="Esquivel Z."/>
            <person name="Sadeeshkumar H."/>
            <person name="Chakraborty R."/>
            <person name="Zane G.M."/>
            <person name="Rubin B.E."/>
            <person name="Wall J.D."/>
            <person name="Visel A."/>
            <person name="Bristow J."/>
            <person name="Blow M.J."/>
            <person name="Arkin A.P."/>
            <person name="Deutschbauer A.M."/>
        </authorList>
    </citation>
    <scope>NUCLEOTIDE SEQUENCE [LARGE SCALE GENOMIC DNA]</scope>
    <source>
        <strain evidence="2 3">FW300-N2E3</strain>
    </source>
</reference>